<dbReference type="Gene3D" id="3.40.50.1240">
    <property type="entry name" value="Phosphoglycerate mutase-like"/>
    <property type="match status" value="1"/>
</dbReference>
<reference evidence="2 3" key="1">
    <citation type="journal article" date="2016" name="Proc. Natl. Acad. Sci. U.S.A.">
        <title>Comparative genomics of biotechnologically important yeasts.</title>
        <authorList>
            <person name="Riley R."/>
            <person name="Haridas S."/>
            <person name="Wolfe K.H."/>
            <person name="Lopes M.R."/>
            <person name="Hittinger C.T."/>
            <person name="Goeker M."/>
            <person name="Salamov A.A."/>
            <person name="Wisecaver J.H."/>
            <person name="Long T.M."/>
            <person name="Calvey C.H."/>
            <person name="Aerts A.L."/>
            <person name="Barry K.W."/>
            <person name="Choi C."/>
            <person name="Clum A."/>
            <person name="Coughlan A.Y."/>
            <person name="Deshpande S."/>
            <person name="Douglass A.P."/>
            <person name="Hanson S.J."/>
            <person name="Klenk H.-P."/>
            <person name="LaButti K.M."/>
            <person name="Lapidus A."/>
            <person name="Lindquist E.A."/>
            <person name="Lipzen A.M."/>
            <person name="Meier-Kolthoff J.P."/>
            <person name="Ohm R.A."/>
            <person name="Otillar R.P."/>
            <person name="Pangilinan J.L."/>
            <person name="Peng Y."/>
            <person name="Rokas A."/>
            <person name="Rosa C.A."/>
            <person name="Scheuner C."/>
            <person name="Sibirny A.A."/>
            <person name="Slot J.C."/>
            <person name="Stielow J.B."/>
            <person name="Sun H."/>
            <person name="Kurtzman C.P."/>
            <person name="Blackwell M."/>
            <person name="Grigoriev I.V."/>
            <person name="Jeffries T.W."/>
        </authorList>
    </citation>
    <scope>NUCLEOTIDE SEQUENCE [LARGE SCALE GENOMIC DNA]</scope>
    <source>
        <strain evidence="2 3">DSM 6958</strain>
    </source>
</reference>
<keyword evidence="3" id="KW-1185">Reference proteome</keyword>
<dbReference type="AlphaFoldDB" id="A0A1E3PT13"/>
<dbReference type="CDD" id="cd07067">
    <property type="entry name" value="HP_PGM_like"/>
    <property type="match status" value="1"/>
</dbReference>
<protein>
    <submittedName>
        <fullName evidence="2">Phosphoglycerate mutase-like protein</fullName>
    </submittedName>
</protein>
<dbReference type="SMART" id="SM00855">
    <property type="entry name" value="PGAM"/>
    <property type="match status" value="1"/>
</dbReference>
<dbReference type="InterPro" id="IPR029033">
    <property type="entry name" value="His_PPase_superfam"/>
</dbReference>
<accession>A0A1E3PT13</accession>
<dbReference type="PANTHER" id="PTHR16469">
    <property type="entry name" value="UBIQUITIN-ASSOCIATED AND SH3 DOMAIN-CONTAINING BA-RELATED"/>
    <property type="match status" value="1"/>
</dbReference>
<evidence type="ECO:0000313" key="2">
    <source>
        <dbReference type="EMBL" id="ODQ68470.1"/>
    </source>
</evidence>
<name>A0A1E3PT13_9ASCO</name>
<dbReference type="InterPro" id="IPR051710">
    <property type="entry name" value="Phosphatase_SH3-domain"/>
</dbReference>
<gene>
    <name evidence="2" type="ORF">NADFUDRAFT_49108</name>
</gene>
<dbReference type="Proteomes" id="UP000095009">
    <property type="component" value="Unassembled WGS sequence"/>
</dbReference>
<dbReference type="STRING" id="857566.A0A1E3PT13"/>
<feature type="region of interest" description="Disordered" evidence="1">
    <location>
        <begin position="256"/>
        <end position="298"/>
    </location>
</feature>
<evidence type="ECO:0000313" key="3">
    <source>
        <dbReference type="Proteomes" id="UP000095009"/>
    </source>
</evidence>
<dbReference type="OrthoDB" id="3898179at2759"/>
<dbReference type="InterPro" id="IPR013078">
    <property type="entry name" value="His_Pase_superF_clade-1"/>
</dbReference>
<proteinExistence type="predicted"/>
<evidence type="ECO:0000256" key="1">
    <source>
        <dbReference type="SAM" id="MobiDB-lite"/>
    </source>
</evidence>
<organism evidence="2 3">
    <name type="scientific">Nadsonia fulvescens var. elongata DSM 6958</name>
    <dbReference type="NCBI Taxonomy" id="857566"/>
    <lineage>
        <taxon>Eukaryota</taxon>
        <taxon>Fungi</taxon>
        <taxon>Dikarya</taxon>
        <taxon>Ascomycota</taxon>
        <taxon>Saccharomycotina</taxon>
        <taxon>Dipodascomycetes</taxon>
        <taxon>Dipodascales</taxon>
        <taxon>Dipodascales incertae sedis</taxon>
        <taxon>Nadsonia</taxon>
    </lineage>
</organism>
<dbReference type="EMBL" id="KV454406">
    <property type="protein sequence ID" value="ODQ68470.1"/>
    <property type="molecule type" value="Genomic_DNA"/>
</dbReference>
<sequence>MPLSKIILARHASRQDKVDPFWIYSALNPYDTPLSSLGFEQASITGRFTAHHLGAELNQNTTRMNDSNKSLVYIHSSPYLRCAQTAGGIASQLPRQRPADGCKHAKPKVRFDSSLGEWLTSNYFDTIDPPPEDDFTIINGSKLWLSLNYGYRAFFAIDDTWSSKKLGTSGKFEESWARMNQRFATYTKNLIQHYSDYAEDISVVIVTHGVGCNAILGHLTKSAFYTEVPLSSVSVATLNPQTADWDLHLVSEAGHLTSPDYENDNNKVNNNREDNNEPTTSSRNHIDYDGNTEPLKAPWSMTAPQLSLSSASSSSSLSSLSSSAGVLGKPITTTYASSMSPNHAEYAWIGSTNPTKLSPSSTAATARFRKRLQAHNGYSYGLDSPDNAMESATTGANIRRVGTDRHESYAVDHAIGTHNLWLPFGQSP</sequence>
<dbReference type="SUPFAM" id="SSF53254">
    <property type="entry name" value="Phosphoglycerate mutase-like"/>
    <property type="match status" value="1"/>
</dbReference>
<dbReference type="PANTHER" id="PTHR16469:SF27">
    <property type="entry name" value="UBIQUITIN-ASSOCIATED AND SH3 DOMAIN-CONTAINING BA-RELATED"/>
    <property type="match status" value="1"/>
</dbReference>